<sequence length="43" mass="4745">MIEVAETKNTTKCWRNARVAKSASIRIDGNGANSPILLRMLVD</sequence>
<dbReference type="AlphaFoldDB" id="A0A133P1I8"/>
<dbReference type="PATRIC" id="fig|2702.100.peg.294"/>
<accession>A0A133P1I8</accession>
<protein>
    <submittedName>
        <fullName evidence="1">Uncharacterized protein</fullName>
    </submittedName>
</protein>
<comment type="caution">
    <text evidence="1">The sequence shown here is derived from an EMBL/GenBank/DDBJ whole genome shotgun (WGS) entry which is preliminary data.</text>
</comment>
<reference evidence="1 2" key="1">
    <citation type="submission" date="2016-01" db="EMBL/GenBank/DDBJ databases">
        <authorList>
            <person name="Oliw E.H."/>
        </authorList>
    </citation>
    <scope>NUCLEOTIDE SEQUENCE [LARGE SCALE GENOMIC DNA]</scope>
    <source>
        <strain evidence="1 2">PSS_7772B</strain>
    </source>
</reference>
<evidence type="ECO:0000313" key="2">
    <source>
        <dbReference type="Proteomes" id="UP000070687"/>
    </source>
</evidence>
<organism evidence="1 2">
    <name type="scientific">Gardnerella vaginalis</name>
    <dbReference type="NCBI Taxonomy" id="2702"/>
    <lineage>
        <taxon>Bacteria</taxon>
        <taxon>Bacillati</taxon>
        <taxon>Actinomycetota</taxon>
        <taxon>Actinomycetes</taxon>
        <taxon>Bifidobacteriales</taxon>
        <taxon>Bifidobacteriaceae</taxon>
        <taxon>Gardnerella</taxon>
    </lineage>
</organism>
<proteinExistence type="predicted"/>
<dbReference type="EMBL" id="LRQB01000011">
    <property type="protein sequence ID" value="KXA22401.1"/>
    <property type="molecule type" value="Genomic_DNA"/>
</dbReference>
<evidence type="ECO:0000313" key="1">
    <source>
        <dbReference type="EMBL" id="KXA22401.1"/>
    </source>
</evidence>
<name>A0A133P1I8_GARVA</name>
<dbReference type="Proteomes" id="UP000070687">
    <property type="component" value="Unassembled WGS sequence"/>
</dbReference>
<gene>
    <name evidence="1" type="ORF">HMPREF3208_00311</name>
</gene>